<comment type="similarity">
    <text evidence="1">Belongs to the VHL family.</text>
</comment>
<reference evidence="5" key="1">
    <citation type="journal article" date="2017" name="bioRxiv">
        <title>Comparative analysis of the genomes of Stylophora pistillata and Acropora digitifera provides evidence for extensive differences between species of corals.</title>
        <authorList>
            <person name="Voolstra C.R."/>
            <person name="Li Y."/>
            <person name="Liew Y.J."/>
            <person name="Baumgarten S."/>
            <person name="Zoccola D."/>
            <person name="Flot J.-F."/>
            <person name="Tambutte S."/>
            <person name="Allemand D."/>
            <person name="Aranda M."/>
        </authorList>
    </citation>
    <scope>NUCLEOTIDE SEQUENCE [LARGE SCALE GENOMIC DNA]</scope>
</reference>
<name>A0A2B4RCE4_STYPI</name>
<feature type="domain" description="von Hippel-Lindau disease tumour suppressor beta" evidence="3">
    <location>
        <begin position="13"/>
        <end position="88"/>
    </location>
</feature>
<gene>
    <name evidence="4" type="primary">Vhl</name>
    <name evidence="4" type="ORF">AWC38_SpisGene21376</name>
</gene>
<dbReference type="SUPFAM" id="SSF49468">
    <property type="entry name" value="VHL"/>
    <property type="match status" value="1"/>
</dbReference>
<dbReference type="FunFam" id="2.60.40.780:FF:000001">
    <property type="entry name" value="von Hippel-Lindau disease tumor suppressor"/>
    <property type="match status" value="1"/>
</dbReference>
<dbReference type="InterPro" id="IPR022772">
    <property type="entry name" value="VHL_tumour_suppress_b/a_dom"/>
</dbReference>
<dbReference type="AlphaFoldDB" id="A0A2B4RCE4"/>
<dbReference type="InterPro" id="IPR036208">
    <property type="entry name" value="VHL_sf"/>
</dbReference>
<dbReference type="InterPro" id="IPR037140">
    <property type="entry name" value="VHL_beta_dom_sf"/>
</dbReference>
<evidence type="ECO:0000256" key="2">
    <source>
        <dbReference type="SAM" id="MobiDB-lite"/>
    </source>
</evidence>
<dbReference type="Gene3D" id="2.60.40.780">
    <property type="entry name" value="von Hippel-Lindau disease tumour suppressor, beta domain"/>
    <property type="match status" value="1"/>
</dbReference>
<proteinExistence type="inferred from homology"/>
<evidence type="ECO:0000313" key="4">
    <source>
        <dbReference type="EMBL" id="PFX14463.1"/>
    </source>
</evidence>
<dbReference type="CDD" id="cd05468">
    <property type="entry name" value="pVHL"/>
    <property type="match status" value="1"/>
</dbReference>
<dbReference type="Pfam" id="PF01847">
    <property type="entry name" value="VHL"/>
    <property type="match status" value="1"/>
</dbReference>
<dbReference type="OrthoDB" id="413400at2759"/>
<accession>A0A2B4RCE4</accession>
<dbReference type="InterPro" id="IPR024053">
    <property type="entry name" value="VHL_beta_dom"/>
</dbReference>
<comment type="caution">
    <text evidence="4">The sequence shown here is derived from an EMBL/GenBank/DDBJ whole genome shotgun (WGS) entry which is preliminary data.</text>
</comment>
<keyword evidence="5" id="KW-1185">Reference proteome</keyword>
<evidence type="ECO:0000256" key="1">
    <source>
        <dbReference type="ARBA" id="ARBA00010057"/>
    </source>
</evidence>
<sequence length="153" mass="17766">MEVTESSANASPRSVHSRTGTPVRFTNHSRSRVKVFWLDYQGSQVFYSTLEPSNGFYDVNTYVTHPWIAVDEQTNQPMLLNFEKIYYPLAPEYREMHDGEMMEIVSREVVITSAVPYTLQENCKDLVKKTVSPQNAKQLPLPQRVVREIWNDH</sequence>
<dbReference type="STRING" id="50429.A0A2B4RCE4"/>
<protein>
    <submittedName>
        <fullName evidence="4">von Hippel-Lindau disease tumor suppressor</fullName>
    </submittedName>
</protein>
<evidence type="ECO:0000313" key="5">
    <source>
        <dbReference type="Proteomes" id="UP000225706"/>
    </source>
</evidence>
<dbReference type="EMBL" id="LSMT01000777">
    <property type="protein sequence ID" value="PFX14463.1"/>
    <property type="molecule type" value="Genomic_DNA"/>
</dbReference>
<organism evidence="4 5">
    <name type="scientific">Stylophora pistillata</name>
    <name type="common">Smooth cauliflower coral</name>
    <dbReference type="NCBI Taxonomy" id="50429"/>
    <lineage>
        <taxon>Eukaryota</taxon>
        <taxon>Metazoa</taxon>
        <taxon>Cnidaria</taxon>
        <taxon>Anthozoa</taxon>
        <taxon>Hexacorallia</taxon>
        <taxon>Scleractinia</taxon>
        <taxon>Astrocoeniina</taxon>
        <taxon>Pocilloporidae</taxon>
        <taxon>Stylophora</taxon>
    </lineage>
</organism>
<dbReference type="Proteomes" id="UP000225706">
    <property type="component" value="Unassembled WGS sequence"/>
</dbReference>
<evidence type="ECO:0000259" key="3">
    <source>
        <dbReference type="Pfam" id="PF01847"/>
    </source>
</evidence>
<feature type="region of interest" description="Disordered" evidence="2">
    <location>
        <begin position="1"/>
        <end position="23"/>
    </location>
</feature>